<evidence type="ECO:0000313" key="5">
    <source>
        <dbReference type="Proteomes" id="UP001268036"/>
    </source>
</evidence>
<dbReference type="Proteomes" id="UP001268036">
    <property type="component" value="Unassembled WGS sequence"/>
</dbReference>
<dbReference type="Gene3D" id="2.60.40.1470">
    <property type="entry name" value="ApaG domain"/>
    <property type="match status" value="1"/>
</dbReference>
<dbReference type="NCBIfam" id="NF003967">
    <property type="entry name" value="PRK05461.1"/>
    <property type="match status" value="1"/>
</dbReference>
<protein>
    <recommendedName>
        <fullName evidence="1 2">Protein ApaG</fullName>
    </recommendedName>
</protein>
<proteinExistence type="inferred from homology"/>
<accession>A0AAJ2BNU9</accession>
<dbReference type="PROSITE" id="PS51087">
    <property type="entry name" value="APAG"/>
    <property type="match status" value="1"/>
</dbReference>
<feature type="domain" description="ApaG" evidence="3">
    <location>
        <begin position="4"/>
        <end position="128"/>
    </location>
</feature>
<evidence type="ECO:0000313" key="4">
    <source>
        <dbReference type="EMBL" id="MDR6234786.1"/>
    </source>
</evidence>
<evidence type="ECO:0000256" key="2">
    <source>
        <dbReference type="HAMAP-Rule" id="MF_00791"/>
    </source>
</evidence>
<gene>
    <name evidence="2" type="primary">apaG</name>
    <name evidence="4" type="ORF">QE440_002527</name>
</gene>
<dbReference type="Pfam" id="PF04379">
    <property type="entry name" value="DUF525"/>
    <property type="match status" value="1"/>
</dbReference>
<evidence type="ECO:0000259" key="3">
    <source>
        <dbReference type="PROSITE" id="PS51087"/>
    </source>
</evidence>
<name>A0AAJ2BNU9_9PSED</name>
<sequence length="128" mass="13910">MTEPDPRYLITVQVTTRYLPEQSSTSQERYAFAYDVSIRNDGSLPAQLLSRHWIITDGNGEVQEVRGPGVVGEQPLIAPGETHSYSSGTLMPTQVGSMSGSYQMVASDGHLFEAAIPTFRLAVPGSLH</sequence>
<dbReference type="RefSeq" id="WP_309758812.1">
    <property type="nucleotide sequence ID" value="NZ_JAVDSY010000002.1"/>
</dbReference>
<dbReference type="SUPFAM" id="SSF110069">
    <property type="entry name" value="ApaG-like"/>
    <property type="match status" value="1"/>
</dbReference>
<dbReference type="PANTHER" id="PTHR14289:SF16">
    <property type="entry name" value="POLYMERASE DELTA-INTERACTING PROTEIN 2"/>
    <property type="match status" value="1"/>
</dbReference>
<dbReference type="EMBL" id="JAVJAF010000001">
    <property type="protein sequence ID" value="MDR6234786.1"/>
    <property type="molecule type" value="Genomic_DNA"/>
</dbReference>
<reference evidence="4" key="1">
    <citation type="submission" date="2023-08" db="EMBL/GenBank/DDBJ databases">
        <title>Functional and genomic diversity of the sorghum phyllosphere microbiome.</title>
        <authorList>
            <person name="Shade A."/>
        </authorList>
    </citation>
    <scope>NUCLEOTIDE SEQUENCE</scope>
    <source>
        <strain evidence="4">SORGH_AS_0201</strain>
    </source>
</reference>
<dbReference type="InterPro" id="IPR036767">
    <property type="entry name" value="ApaG_sf"/>
</dbReference>
<dbReference type="HAMAP" id="MF_00791">
    <property type="entry name" value="ApaG"/>
    <property type="match status" value="1"/>
</dbReference>
<dbReference type="InterPro" id="IPR007474">
    <property type="entry name" value="ApaG_domain"/>
</dbReference>
<dbReference type="InterPro" id="IPR023065">
    <property type="entry name" value="Uncharacterised_ApaG"/>
</dbReference>
<dbReference type="GO" id="GO:0070987">
    <property type="term" value="P:error-free translesion synthesis"/>
    <property type="evidence" value="ECO:0007669"/>
    <property type="project" value="TreeGrafter"/>
</dbReference>
<dbReference type="PANTHER" id="PTHR14289">
    <property type="entry name" value="F-BOX ONLY PROTEIN 3"/>
    <property type="match status" value="1"/>
</dbReference>
<evidence type="ECO:0000256" key="1">
    <source>
        <dbReference type="ARBA" id="ARBA00017693"/>
    </source>
</evidence>
<dbReference type="AlphaFoldDB" id="A0AAJ2BNU9"/>
<organism evidence="4 5">
    <name type="scientific">Pseudomonas oryzihabitans</name>
    <dbReference type="NCBI Taxonomy" id="47885"/>
    <lineage>
        <taxon>Bacteria</taxon>
        <taxon>Pseudomonadati</taxon>
        <taxon>Pseudomonadota</taxon>
        <taxon>Gammaproteobacteria</taxon>
        <taxon>Pseudomonadales</taxon>
        <taxon>Pseudomonadaceae</taxon>
        <taxon>Pseudomonas</taxon>
    </lineage>
</organism>
<comment type="caution">
    <text evidence="4">The sequence shown here is derived from an EMBL/GenBank/DDBJ whole genome shotgun (WGS) entry which is preliminary data.</text>
</comment>